<sequence>MIMTSREKAIIDLMVKKGGKHSISSIADFLHVSTRTIQRDLKGVEKILKQFELSVENNNGLTIVGTNHNFYRLIQELNKINPIDLSLEARRLLAYIKLLDADGPIKLPSLANDLGISITTLGTDLDDLMEWLKNYNIILYRKKGVGVEIVGLEEDKRNALVSYLFIHFNEELIESLFMISNDRLQNKKILYFLKRDYVKKIDKIVYSYINQSHIKLADSDYIAFIIHICISLQRIKKGCTLTVQKHDLEHQKSSDEYSLLLRICNELADYFSIEINNNEIVYLVSVLRGSKIVEPESKYYDQILISRSVKKLIQDVSEQLNVDLSADFPLFQGLMAHMEPTIYRMSKGLTHFNPLTEEIKQKYPLLFMAVYTSVNRVFANLSFSDNEIAYIVLHFGSALELKKEDVQIQALIICPTGIGTSKMLASRIKNEIPEITSTDIISLKEMHTMDWSQYQIIVSTVLLPLQENFEYVHVNPLLHDKDVQAIQSYIQSHVQNITRNVSYSSEAYEDNQKERKRNRTSLYTFMEEVDMCQNSIRTLLRNFTLNNMKNENSYDLLIKKMLRYEREKGSITNEEDVFHQLKLREAKGGLGIPQTNMALFHCRHESVKEISFQIVNIESPYRVLGMDGKEMEVNNILLLIAPQNLHELELEIISIVSMVIVENKGNIMVFSSANEKLIREKLEAAFLNFLQRKYGRN</sequence>
<dbReference type="Pfam" id="PF08279">
    <property type="entry name" value="HTH_11"/>
    <property type="match status" value="1"/>
</dbReference>
<keyword evidence="1" id="KW-0808">Transferase</keyword>
<dbReference type="InterPro" id="IPR036388">
    <property type="entry name" value="WH-like_DNA-bd_sf"/>
</dbReference>
<evidence type="ECO:0000313" key="9">
    <source>
        <dbReference type="Proteomes" id="UP001596147"/>
    </source>
</evidence>
<organism evidence="8 9">
    <name type="scientific">Lederbergia graminis</name>
    <dbReference type="NCBI Taxonomy" id="735518"/>
    <lineage>
        <taxon>Bacteria</taxon>
        <taxon>Bacillati</taxon>
        <taxon>Bacillota</taxon>
        <taxon>Bacilli</taxon>
        <taxon>Bacillales</taxon>
        <taxon>Bacillaceae</taxon>
        <taxon>Lederbergia</taxon>
    </lineage>
</organism>
<feature type="domain" description="PTS EIIA type-2" evidence="5">
    <location>
        <begin position="538"/>
        <end position="685"/>
    </location>
</feature>
<dbReference type="CDD" id="cd05568">
    <property type="entry name" value="PTS_IIB_bgl_like"/>
    <property type="match status" value="1"/>
</dbReference>
<evidence type="ECO:0000256" key="4">
    <source>
        <dbReference type="ARBA" id="ARBA00023163"/>
    </source>
</evidence>
<dbReference type="EMBL" id="JBHSMC010000001">
    <property type="protein sequence ID" value="MFC5463492.1"/>
    <property type="molecule type" value="Genomic_DNA"/>
</dbReference>
<dbReference type="InterPro" id="IPR036095">
    <property type="entry name" value="PTS_EIIB-like_sf"/>
</dbReference>
<feature type="domain" description="PRD" evidence="7">
    <location>
        <begin position="300"/>
        <end position="405"/>
    </location>
</feature>
<evidence type="ECO:0000259" key="6">
    <source>
        <dbReference type="PROSITE" id="PS51099"/>
    </source>
</evidence>
<evidence type="ECO:0000256" key="3">
    <source>
        <dbReference type="ARBA" id="ARBA00023015"/>
    </source>
</evidence>
<feature type="domain" description="PTS EIIB type-2" evidence="6">
    <location>
        <begin position="408"/>
        <end position="498"/>
    </location>
</feature>
<dbReference type="Gene3D" id="1.10.1790.10">
    <property type="entry name" value="PRD domain"/>
    <property type="match status" value="2"/>
</dbReference>
<dbReference type="Gene3D" id="1.10.10.10">
    <property type="entry name" value="Winged helix-like DNA-binding domain superfamily/Winged helix DNA-binding domain"/>
    <property type="match status" value="1"/>
</dbReference>
<dbReference type="InterPro" id="IPR011608">
    <property type="entry name" value="PRD"/>
</dbReference>
<accession>A0ABW0LF56</accession>
<dbReference type="InterPro" id="IPR016152">
    <property type="entry name" value="PTrfase/Anion_transptr"/>
</dbReference>
<evidence type="ECO:0000313" key="8">
    <source>
        <dbReference type="EMBL" id="MFC5463492.1"/>
    </source>
</evidence>
<comment type="caution">
    <text evidence="8">The sequence shown here is derived from an EMBL/GenBank/DDBJ whole genome shotgun (WGS) entry which is preliminary data.</text>
</comment>
<dbReference type="Gene3D" id="3.40.50.2300">
    <property type="match status" value="1"/>
</dbReference>
<gene>
    <name evidence="8" type="ORF">ACFPM4_01860</name>
</gene>
<dbReference type="Proteomes" id="UP001596147">
    <property type="component" value="Unassembled WGS sequence"/>
</dbReference>
<feature type="domain" description="PRD" evidence="7">
    <location>
        <begin position="192"/>
        <end position="297"/>
    </location>
</feature>
<dbReference type="PROSITE" id="PS51094">
    <property type="entry name" value="PTS_EIIA_TYPE_2"/>
    <property type="match status" value="1"/>
</dbReference>
<dbReference type="SUPFAM" id="SSF52794">
    <property type="entry name" value="PTS system IIB component-like"/>
    <property type="match status" value="1"/>
</dbReference>
<evidence type="ECO:0000256" key="2">
    <source>
        <dbReference type="ARBA" id="ARBA00022737"/>
    </source>
</evidence>
<dbReference type="SUPFAM" id="SSF63520">
    <property type="entry name" value="PTS-regulatory domain, PRD"/>
    <property type="match status" value="2"/>
</dbReference>
<proteinExistence type="predicted"/>
<dbReference type="SUPFAM" id="SSF55804">
    <property type="entry name" value="Phoshotransferase/anion transport protein"/>
    <property type="match status" value="1"/>
</dbReference>
<dbReference type="PROSITE" id="PS51099">
    <property type="entry name" value="PTS_EIIB_TYPE_2"/>
    <property type="match status" value="1"/>
</dbReference>
<reference evidence="9" key="1">
    <citation type="journal article" date="2019" name="Int. J. Syst. Evol. Microbiol.">
        <title>The Global Catalogue of Microorganisms (GCM) 10K type strain sequencing project: providing services to taxonomists for standard genome sequencing and annotation.</title>
        <authorList>
            <consortium name="The Broad Institute Genomics Platform"/>
            <consortium name="The Broad Institute Genome Sequencing Center for Infectious Disease"/>
            <person name="Wu L."/>
            <person name="Ma J."/>
        </authorList>
    </citation>
    <scope>NUCLEOTIDE SEQUENCE [LARGE SCALE GENOMIC DNA]</scope>
    <source>
        <strain evidence="9">CGMCC 1.12237</strain>
    </source>
</reference>
<keyword evidence="9" id="KW-1185">Reference proteome</keyword>
<dbReference type="PROSITE" id="PS51372">
    <property type="entry name" value="PRD_2"/>
    <property type="match status" value="2"/>
</dbReference>
<dbReference type="PANTHER" id="PTHR30185:SF18">
    <property type="entry name" value="TRANSCRIPTIONAL REGULATOR MTLR"/>
    <property type="match status" value="1"/>
</dbReference>
<dbReference type="Pfam" id="PF00359">
    <property type="entry name" value="PTS_EIIA_2"/>
    <property type="match status" value="1"/>
</dbReference>
<dbReference type="InterPro" id="IPR050661">
    <property type="entry name" value="BglG_antiterminators"/>
</dbReference>
<evidence type="ECO:0000256" key="1">
    <source>
        <dbReference type="ARBA" id="ARBA00022679"/>
    </source>
</evidence>
<keyword evidence="4" id="KW-0804">Transcription</keyword>
<name>A0ABW0LF56_9BACI</name>
<dbReference type="InterPro" id="IPR013011">
    <property type="entry name" value="PTS_EIIB_2"/>
</dbReference>
<evidence type="ECO:0000259" key="7">
    <source>
        <dbReference type="PROSITE" id="PS51372"/>
    </source>
</evidence>
<evidence type="ECO:0000259" key="5">
    <source>
        <dbReference type="PROSITE" id="PS51094"/>
    </source>
</evidence>
<protein>
    <submittedName>
        <fullName evidence="8">BglG family transcription antiterminator</fullName>
    </submittedName>
</protein>
<keyword evidence="2" id="KW-0677">Repeat</keyword>
<dbReference type="PANTHER" id="PTHR30185">
    <property type="entry name" value="CRYPTIC BETA-GLUCOSIDE BGL OPERON ANTITERMINATOR"/>
    <property type="match status" value="1"/>
</dbReference>
<dbReference type="Gene3D" id="3.40.930.10">
    <property type="entry name" value="Mannitol-specific EII, Chain A"/>
    <property type="match status" value="1"/>
</dbReference>
<dbReference type="InterPro" id="IPR002178">
    <property type="entry name" value="PTS_EIIA_type-2_dom"/>
</dbReference>
<keyword evidence="3" id="KW-0805">Transcription regulation</keyword>
<dbReference type="InterPro" id="IPR013196">
    <property type="entry name" value="HTH_11"/>
</dbReference>
<dbReference type="Pfam" id="PF00874">
    <property type="entry name" value="PRD"/>
    <property type="match status" value="2"/>
</dbReference>
<dbReference type="InterPro" id="IPR036634">
    <property type="entry name" value="PRD_sf"/>
</dbReference>